<reference evidence="2" key="1">
    <citation type="submission" date="2014-09" db="EMBL/GenBank/DDBJ databases">
        <title>Genome sequence of the luminous mushroom Mycena chlorophos for searching fungal bioluminescence genes.</title>
        <authorList>
            <person name="Tanaka Y."/>
            <person name="Kasuga D."/>
            <person name="Oba Y."/>
            <person name="Hase S."/>
            <person name="Sato K."/>
            <person name="Oba Y."/>
            <person name="Sakakibara Y."/>
        </authorList>
    </citation>
    <scope>NUCLEOTIDE SEQUENCE</scope>
</reference>
<feature type="region of interest" description="Disordered" evidence="1">
    <location>
        <begin position="1"/>
        <end position="42"/>
    </location>
</feature>
<dbReference type="EMBL" id="DF839176">
    <property type="protein sequence ID" value="GAT43564.1"/>
    <property type="molecule type" value="Genomic_DNA"/>
</dbReference>
<organism evidence="2 3">
    <name type="scientific">Mycena chlorophos</name>
    <name type="common">Agaric fungus</name>
    <name type="synonym">Agaricus chlorophos</name>
    <dbReference type="NCBI Taxonomy" id="658473"/>
    <lineage>
        <taxon>Eukaryota</taxon>
        <taxon>Fungi</taxon>
        <taxon>Dikarya</taxon>
        <taxon>Basidiomycota</taxon>
        <taxon>Agaricomycotina</taxon>
        <taxon>Agaricomycetes</taxon>
        <taxon>Agaricomycetidae</taxon>
        <taxon>Agaricales</taxon>
        <taxon>Marasmiineae</taxon>
        <taxon>Mycenaceae</taxon>
        <taxon>Mycena</taxon>
    </lineage>
</organism>
<protein>
    <submittedName>
        <fullName evidence="2">Uncharacterized protein</fullName>
    </submittedName>
</protein>
<gene>
    <name evidence="2" type="ORF">MCHLO_01238</name>
</gene>
<sequence length="376" mass="42009">PPQAQPPPPQAQPPPPQAQPPPVAPPQAQPPPAAPRQPANTKAAQALELIATLRSGISALDATQRASLVVPIQGLLNALLDSAEVPTSQVNEELMPAAPRFIDEDIHAGDLFRFSLAATWKGPMTDSHLALMAAQEERRGRGMALQLFIRGIQGDAEVFASALKMVLDEHLPSPPDLLKWLSADPVIVFEGDRQVVDLQSYADTVFRKVHVISTYRRTLKDPAFRRHLEHENVLEHVKVEFEAAPSHWTTEQVIESLRDSHPWVLAEYFGRARTCFEDMSLLSRAFDAFGTIVLLDPNWAPWLSVPTDCLMQAMEARETLLRRPAAEHLAIRETEARHRAFLERLLLLVLADHPEQFAPVQAHLHSFYSKHRPQFL</sequence>
<name>A0ABQ0KXC0_MYCCL</name>
<dbReference type="Proteomes" id="UP000815677">
    <property type="component" value="Unassembled WGS sequence"/>
</dbReference>
<feature type="compositionally biased region" description="Pro residues" evidence="1">
    <location>
        <begin position="1"/>
        <end position="35"/>
    </location>
</feature>
<evidence type="ECO:0000256" key="1">
    <source>
        <dbReference type="SAM" id="MobiDB-lite"/>
    </source>
</evidence>
<proteinExistence type="predicted"/>
<evidence type="ECO:0000313" key="2">
    <source>
        <dbReference type="EMBL" id="GAT43564.1"/>
    </source>
</evidence>
<keyword evidence="3" id="KW-1185">Reference proteome</keyword>
<evidence type="ECO:0000313" key="3">
    <source>
        <dbReference type="Proteomes" id="UP000815677"/>
    </source>
</evidence>
<feature type="non-terminal residue" evidence="2">
    <location>
        <position position="1"/>
    </location>
</feature>
<accession>A0ABQ0KXC0</accession>